<organism evidence="2 3">
    <name type="scientific">Staphylococcus pseudintermedius</name>
    <dbReference type="NCBI Taxonomy" id="283734"/>
    <lineage>
        <taxon>Bacteria</taxon>
        <taxon>Bacillati</taxon>
        <taxon>Bacillota</taxon>
        <taxon>Bacilli</taxon>
        <taxon>Bacillales</taxon>
        <taxon>Staphylococcaceae</taxon>
        <taxon>Staphylococcus</taxon>
        <taxon>Staphylococcus intermedius group</taxon>
    </lineage>
</organism>
<evidence type="ECO:0000313" key="2">
    <source>
        <dbReference type="EMBL" id="EGQ4386081.1"/>
    </source>
</evidence>
<feature type="transmembrane region" description="Helical" evidence="1">
    <location>
        <begin position="7"/>
        <end position="27"/>
    </location>
</feature>
<protein>
    <submittedName>
        <fullName evidence="2">Antibiotic resistance protein VanZ</fullName>
    </submittedName>
</protein>
<dbReference type="Proteomes" id="UP000600220">
    <property type="component" value="Unassembled WGS sequence"/>
</dbReference>
<feature type="transmembrane region" description="Helical" evidence="1">
    <location>
        <begin position="39"/>
        <end position="62"/>
    </location>
</feature>
<keyword evidence="1" id="KW-1133">Transmembrane helix</keyword>
<gene>
    <name evidence="2" type="ORF">EGV54_13625</name>
</gene>
<proteinExistence type="predicted"/>
<feature type="non-terminal residue" evidence="2">
    <location>
        <position position="116"/>
    </location>
</feature>
<dbReference type="EMBL" id="AAXKXX010000038">
    <property type="protein sequence ID" value="EGQ4386081.1"/>
    <property type="molecule type" value="Genomic_DNA"/>
</dbReference>
<sequence length="116" mass="13595">MYVYYKVLYFLTAMSPAYLLFFIQLYYKFGDTFDDVIFGIRFNIFVWLGILILFFVILLILLKGVLIYQYTNSSTDQVLGEGKEKFKENKLKEKNGDVISFLLGNILPAVFIIEED</sequence>
<name>A0A8H9EQY2_STAPS</name>
<keyword evidence="1" id="KW-0472">Membrane</keyword>
<keyword evidence="1" id="KW-0812">Transmembrane</keyword>
<keyword evidence="3" id="KW-1185">Reference proteome</keyword>
<evidence type="ECO:0000313" key="3">
    <source>
        <dbReference type="Proteomes" id="UP000600220"/>
    </source>
</evidence>
<evidence type="ECO:0000256" key="1">
    <source>
        <dbReference type="SAM" id="Phobius"/>
    </source>
</evidence>
<accession>A0A8H9EQY2</accession>
<dbReference type="AlphaFoldDB" id="A0A8H9EQY2"/>
<comment type="caution">
    <text evidence="2">The sequence shown here is derived from an EMBL/GenBank/DDBJ whole genome shotgun (WGS) entry which is preliminary data.</text>
</comment>
<reference evidence="2 3" key="1">
    <citation type="submission" date="2018-11" db="EMBL/GenBank/DDBJ databases">
        <authorList>
            <consortium name="Veterinary Laboratory Investigation and Response Network"/>
        </authorList>
    </citation>
    <scope>NUCLEOTIDE SEQUENCE [LARGE SCALE GENOMIC DNA]</scope>
    <source>
        <strain evidence="2 3">SPSE-18-VL-LA-PA-Ryan-0021</strain>
    </source>
</reference>